<dbReference type="AlphaFoldDB" id="A0A9R0K0N6"/>
<keyword evidence="5" id="KW-1185">Reference proteome</keyword>
<dbReference type="KEGG" id="soe:110792963"/>
<dbReference type="PANTHER" id="PTHR31623:SF122">
    <property type="entry name" value="HXXXD-TYPE ACYL-TRANSFERASE FAMILY PROTEIN"/>
    <property type="match status" value="1"/>
</dbReference>
<evidence type="ECO:0000256" key="3">
    <source>
        <dbReference type="ARBA" id="ARBA00023315"/>
    </source>
</evidence>
<gene>
    <name evidence="6" type="primary">LOC110792963</name>
</gene>
<sequence length="449" mass="49654">MEVEIISKEALKPSKPTPSHSKLHKLSGLDQLSPSIYVPILLFYHAPPPPPPPSEPSEHATLSSHLKNSLSETLTLYYPFAGKVKDGVCIDCDDEEGVVFVEARAKNNLIDVLNRPKLEVLNTLFPGGLQWKSSKNLSVLAVQVSYFDCGGMAIGICMSHKIADACTIFTFLNDWAYIARTSGENLSSICALLNTASSIWPPNNQSIIPELEFTTSNVVTRRYVFNPTKLSELKAAAAAAADTIAAASNNSKAKPIQNPSRVEVVTSLIYKTIIQSNKKIHPRGLVTSYSLAQTVNMRTRMVPPLPKNTVGNIVWYFPVMIKEEDDISLGTLAARMRDALMNLCEFARNVEGEKWLLMAGKIGVDGEHSMDDAYTFSSWCKHPVYDVDFGWGKPVWVSTAVYPYKNNVVMMDCKDGEGVEVWVTLDEDLMCVFEGDEEFLKFASFNPSI</sequence>
<evidence type="ECO:0000256" key="4">
    <source>
        <dbReference type="SAM" id="MobiDB-lite"/>
    </source>
</evidence>
<proteinExistence type="inferred from homology"/>
<accession>A0A9R0K0N6</accession>
<evidence type="ECO:0000313" key="6">
    <source>
        <dbReference type="RefSeq" id="XP_021853478.2"/>
    </source>
</evidence>
<evidence type="ECO:0000256" key="1">
    <source>
        <dbReference type="ARBA" id="ARBA00009861"/>
    </source>
</evidence>
<dbReference type="Proteomes" id="UP000813463">
    <property type="component" value="Chromosome 1"/>
</dbReference>
<keyword evidence="2" id="KW-0808">Transferase</keyword>
<reference evidence="6" key="2">
    <citation type="submission" date="2025-08" db="UniProtKB">
        <authorList>
            <consortium name="RefSeq"/>
        </authorList>
    </citation>
    <scope>IDENTIFICATION</scope>
    <source>
        <tissue evidence="6">Leaf</tissue>
    </source>
</reference>
<dbReference type="RefSeq" id="XP_021853478.2">
    <property type="nucleotide sequence ID" value="XM_021997786.2"/>
</dbReference>
<dbReference type="InterPro" id="IPR023213">
    <property type="entry name" value="CAT-like_dom_sf"/>
</dbReference>
<evidence type="ECO:0000313" key="5">
    <source>
        <dbReference type="Proteomes" id="UP000813463"/>
    </source>
</evidence>
<feature type="compositionally biased region" description="Basic and acidic residues" evidence="4">
    <location>
        <begin position="1"/>
        <end position="12"/>
    </location>
</feature>
<protein>
    <submittedName>
        <fullName evidence="6">Stemmadenine O-acetyltransferase</fullName>
    </submittedName>
</protein>
<feature type="region of interest" description="Disordered" evidence="4">
    <location>
        <begin position="1"/>
        <end position="25"/>
    </location>
</feature>
<name>A0A9R0K0N6_SPIOL</name>
<dbReference type="PANTHER" id="PTHR31623">
    <property type="entry name" value="F21J9.9"/>
    <property type="match status" value="1"/>
</dbReference>
<organism evidence="5 6">
    <name type="scientific">Spinacia oleracea</name>
    <name type="common">Spinach</name>
    <dbReference type="NCBI Taxonomy" id="3562"/>
    <lineage>
        <taxon>Eukaryota</taxon>
        <taxon>Viridiplantae</taxon>
        <taxon>Streptophyta</taxon>
        <taxon>Embryophyta</taxon>
        <taxon>Tracheophyta</taxon>
        <taxon>Spermatophyta</taxon>
        <taxon>Magnoliopsida</taxon>
        <taxon>eudicotyledons</taxon>
        <taxon>Gunneridae</taxon>
        <taxon>Pentapetalae</taxon>
        <taxon>Caryophyllales</taxon>
        <taxon>Chenopodiaceae</taxon>
        <taxon>Chenopodioideae</taxon>
        <taxon>Anserineae</taxon>
        <taxon>Spinacia</taxon>
    </lineage>
</organism>
<dbReference type="Gene3D" id="3.30.559.10">
    <property type="entry name" value="Chloramphenicol acetyltransferase-like domain"/>
    <property type="match status" value="2"/>
</dbReference>
<dbReference type="GO" id="GO:0016746">
    <property type="term" value="F:acyltransferase activity"/>
    <property type="evidence" value="ECO:0007669"/>
    <property type="project" value="UniProtKB-KW"/>
</dbReference>
<dbReference type="Pfam" id="PF02458">
    <property type="entry name" value="Transferase"/>
    <property type="match status" value="1"/>
</dbReference>
<comment type="similarity">
    <text evidence="1">Belongs to the plant acyltransferase family.</text>
</comment>
<reference evidence="5" key="1">
    <citation type="journal article" date="2021" name="Nat. Commun.">
        <title>Genomic analyses provide insights into spinach domestication and the genetic basis of agronomic traits.</title>
        <authorList>
            <person name="Cai X."/>
            <person name="Sun X."/>
            <person name="Xu C."/>
            <person name="Sun H."/>
            <person name="Wang X."/>
            <person name="Ge C."/>
            <person name="Zhang Z."/>
            <person name="Wang Q."/>
            <person name="Fei Z."/>
            <person name="Jiao C."/>
            <person name="Wang Q."/>
        </authorList>
    </citation>
    <scope>NUCLEOTIDE SEQUENCE [LARGE SCALE GENOMIC DNA]</scope>
    <source>
        <strain evidence="5">cv. Varoflay</strain>
    </source>
</reference>
<keyword evidence="3" id="KW-0012">Acyltransferase</keyword>
<dbReference type="GeneID" id="110792963"/>
<evidence type="ECO:0000256" key="2">
    <source>
        <dbReference type="ARBA" id="ARBA00022679"/>
    </source>
</evidence>